<dbReference type="Gene3D" id="3.30.300.30">
    <property type="match status" value="1"/>
</dbReference>
<reference evidence="19" key="1">
    <citation type="submission" date="2019-04" db="EMBL/GenBank/DDBJ databases">
        <title>Genome assembly of Zosterops borbonicus 15179.</title>
        <authorList>
            <person name="Leroy T."/>
            <person name="Anselmetti Y."/>
            <person name="Tilak M.-K."/>
            <person name="Nabholz B."/>
        </authorList>
    </citation>
    <scope>NUCLEOTIDE SEQUENCE</scope>
    <source>
        <strain evidence="19">HGM_15179</strain>
        <tissue evidence="19">Muscle</tissue>
    </source>
</reference>
<dbReference type="PANTHER" id="PTHR43107">
    <property type="entry name" value="LONG-CHAIN FATTY ACID TRANSPORT PROTEIN"/>
    <property type="match status" value="1"/>
</dbReference>
<dbReference type="GO" id="GO:0005789">
    <property type="term" value="C:endoplasmic reticulum membrane"/>
    <property type="evidence" value="ECO:0007669"/>
    <property type="project" value="TreeGrafter"/>
</dbReference>
<keyword evidence="8" id="KW-0813">Transport</keyword>
<feature type="compositionally biased region" description="Basic and acidic residues" evidence="15">
    <location>
        <begin position="624"/>
        <end position="639"/>
    </location>
</feature>
<evidence type="ECO:0000256" key="15">
    <source>
        <dbReference type="SAM" id="MobiDB-lite"/>
    </source>
</evidence>
<evidence type="ECO:0000256" key="6">
    <source>
        <dbReference type="ARBA" id="ARBA00022832"/>
    </source>
</evidence>
<feature type="transmembrane region" description="Helical" evidence="16">
    <location>
        <begin position="528"/>
        <end position="549"/>
    </location>
</feature>
<comment type="subcellular location">
    <subcellularLocation>
        <location evidence="1">Membrane</location>
        <topology evidence="1">Multi-pass membrane protein</topology>
    </subcellularLocation>
</comment>
<accession>A0A8K1LFY6</accession>
<dbReference type="InterPro" id="IPR045851">
    <property type="entry name" value="AMP-bd_C_sf"/>
</dbReference>
<feature type="transmembrane region" description="Helical" evidence="16">
    <location>
        <begin position="236"/>
        <end position="259"/>
    </location>
</feature>
<feature type="domain" description="AMP-dependent synthetase/ligase" evidence="17">
    <location>
        <begin position="704"/>
        <end position="922"/>
    </location>
</feature>
<dbReference type="PANTHER" id="PTHR43107:SF10">
    <property type="entry name" value="LONG-CHAIN FATTY ACID TRANSPORT PROTEIN 6"/>
    <property type="match status" value="1"/>
</dbReference>
<evidence type="ECO:0000259" key="17">
    <source>
        <dbReference type="Pfam" id="PF00501"/>
    </source>
</evidence>
<dbReference type="PROSITE" id="PS00455">
    <property type="entry name" value="AMP_BINDING"/>
    <property type="match status" value="1"/>
</dbReference>
<keyword evidence="5 16" id="KW-0812">Transmembrane</keyword>
<protein>
    <recommendedName>
        <fullName evidence="11">long-chain-fatty-acid--CoA ligase</fullName>
        <ecNumber evidence="11">6.2.1.3</ecNumber>
    </recommendedName>
    <alternativeName>
        <fullName evidence="13">Long-chain-fatty-acid--CoA ligase</fullName>
    </alternativeName>
</protein>
<feature type="transmembrane region" description="Helical" evidence="16">
    <location>
        <begin position="211"/>
        <end position="230"/>
    </location>
</feature>
<dbReference type="OrthoDB" id="420519at2759"/>
<dbReference type="InterPro" id="IPR000873">
    <property type="entry name" value="AMP-dep_synth/lig_dom"/>
</dbReference>
<evidence type="ECO:0000256" key="9">
    <source>
        <dbReference type="ARBA" id="ARBA00023098"/>
    </source>
</evidence>
<evidence type="ECO:0000256" key="1">
    <source>
        <dbReference type="ARBA" id="ARBA00004141"/>
    </source>
</evidence>
<evidence type="ECO:0000256" key="11">
    <source>
        <dbReference type="ARBA" id="ARBA00026121"/>
    </source>
</evidence>
<feature type="transmembrane region" description="Helical" evidence="16">
    <location>
        <begin position="305"/>
        <end position="325"/>
    </location>
</feature>
<keyword evidence="8" id="KW-0445">Lipid transport</keyword>
<dbReference type="AlphaFoldDB" id="A0A8K1LFY6"/>
<comment type="catalytic activity">
    <reaction evidence="12">
        <text>a very long-chain fatty acid + ATP + CoA = a very long-chain fatty acyl-CoA + AMP + diphosphate</text>
        <dbReference type="Rhea" id="RHEA:54536"/>
        <dbReference type="ChEBI" id="CHEBI:30616"/>
        <dbReference type="ChEBI" id="CHEBI:33019"/>
        <dbReference type="ChEBI" id="CHEBI:57287"/>
        <dbReference type="ChEBI" id="CHEBI:58950"/>
        <dbReference type="ChEBI" id="CHEBI:138261"/>
        <dbReference type="ChEBI" id="CHEBI:456215"/>
    </reaction>
    <physiologicalReaction direction="left-to-right" evidence="12">
        <dbReference type="Rhea" id="RHEA:54537"/>
    </physiologicalReaction>
</comment>
<feature type="transmembrane region" description="Helical" evidence="16">
    <location>
        <begin position="555"/>
        <end position="577"/>
    </location>
</feature>
<comment type="catalytic activity">
    <reaction evidence="14">
        <text>tetracosanoate + ATP + CoA = tetracosanoyl-CoA + AMP + diphosphate</text>
        <dbReference type="Rhea" id="RHEA:33639"/>
        <dbReference type="ChEBI" id="CHEBI:30616"/>
        <dbReference type="ChEBI" id="CHEBI:31014"/>
        <dbReference type="ChEBI" id="CHEBI:33019"/>
        <dbReference type="ChEBI" id="CHEBI:57287"/>
        <dbReference type="ChEBI" id="CHEBI:65052"/>
        <dbReference type="ChEBI" id="CHEBI:456215"/>
    </reaction>
    <physiologicalReaction direction="left-to-right" evidence="14">
        <dbReference type="Rhea" id="RHEA:33640"/>
    </physiologicalReaction>
</comment>
<evidence type="ECO:0000256" key="10">
    <source>
        <dbReference type="ARBA" id="ARBA00023136"/>
    </source>
</evidence>
<proteinExistence type="inferred from homology"/>
<keyword evidence="10 16" id="KW-0472">Membrane</keyword>
<sequence>MGCCSSAAQNSKREWKPLEDHSCTDVPWLLLFVLFCIGMGFICGFSIATGAAARLLSGYDSYGNICGQKNVKVEGIVNSGLDLTHRKYVFFLDPCNIDLVHQKIKSIALCVSACPRKELKTLADIQNFAETNGSTLCSYELQPSEYTTDPRAAKLCPKFPVPESAPIPFFHRCAPVNISCYAKFAEALITFVSDSSVLHRLISGVMTSKEIIMGLCLLSLVLSMILMIIIRYISRVLVWILTILVILGSLGGTGVLWWLYAKQRMSLETQVAKDNLQALLIYAIAATVFTVILFLIMLIMRKRVALTIALFHVAGKVFIHLPLLVFQPFWTFFVLILFWTYWIAVLLFLGTTGSPVPNEEGFVEFRMAGPLKYMWWYHVVGFIWISEFILACQQMTVAGAVVTYYFTREKRNLPFTPILASVNRLVCYHLGTVAKGSFIITLVKIPRMILMYIHTQLKGKENACARCMLKACICCLWCLEKCLTYLNQNAYTATAINSTNFCTSAKDAFVILVENALRVAAINTVGDFMLFLGKVLIVCSTGLAGIMLLNYQRDYTIWVLPLIIVCLFAFLVAHCFLSIYEMVVDVLFLCFAIDTKYNDGSPGREFYMDKVLMEFVENSRKSMKEVGRGGGAEGRELKPMETTATSEMETDAVVINQSIPSGGKGLDSPSGTTSVHRQGPCCGPKVFCSVSVFCSSTEDLLGTLEEILPKLQKDVSVWIMAKDSAFPDVHTLLDKIEAASEDPVPVNRCSANSLKSPVLYIFTSGTTGLPKAAVISHLQILKGAAGLWAFGATSEDIIYITLPLYHSAASLLGIGGCIELGATCVLKKKFSASQFWSDCRKYNVTVIQYIGELCRYLCNQPVKEEEKNHKVRLAVGNGVRNDVWREFLDRFGAVKICEFYGATEGNICFMNHTGKIGSVGRTNFFYKLFFPFDLIKYDFQKDEPIRNKHGWCEKVKKGEAGLLISKVNAKNPFFGYAGNKRHTEKKLLCEVFKKGDLYFNTGDLMVQDHDNFLYFWDRIGDTFRWKGENVATTEVSDVIAMLDFIQEANVYGVSVPDHEGKAGMASLILKHNASLDLEQMYKQVVTYLPSYACPLFLRVQEKMEMTGTFKQQKFRLVDEGFNPSAITDPLYFLDNSKKAYILLTKELHEMILSGKMKL</sequence>
<evidence type="ECO:0000256" key="16">
    <source>
        <dbReference type="SAM" id="Phobius"/>
    </source>
</evidence>
<dbReference type="InterPro" id="IPR007603">
    <property type="entry name" value="Choline_transptr-like"/>
</dbReference>
<evidence type="ECO:0000313" key="20">
    <source>
        <dbReference type="Proteomes" id="UP000796761"/>
    </source>
</evidence>
<dbReference type="SUPFAM" id="SSF56801">
    <property type="entry name" value="Acetyl-CoA synthetase-like"/>
    <property type="match status" value="1"/>
</dbReference>
<evidence type="ECO:0000259" key="18">
    <source>
        <dbReference type="Pfam" id="PF13193"/>
    </source>
</evidence>
<feature type="transmembrane region" description="Helical" evidence="16">
    <location>
        <begin position="26"/>
        <end position="48"/>
    </location>
</feature>
<dbReference type="EMBL" id="SWJQ01000582">
    <property type="protein sequence ID" value="TRZ12530.1"/>
    <property type="molecule type" value="Genomic_DNA"/>
</dbReference>
<dbReference type="InterPro" id="IPR025110">
    <property type="entry name" value="AMP-bd_C"/>
</dbReference>
<keyword evidence="4" id="KW-0436">Ligase</keyword>
<dbReference type="GO" id="GO:0005886">
    <property type="term" value="C:plasma membrane"/>
    <property type="evidence" value="ECO:0007669"/>
    <property type="project" value="TreeGrafter"/>
</dbReference>
<dbReference type="GO" id="GO:0044539">
    <property type="term" value="P:long-chain fatty acid import into cell"/>
    <property type="evidence" value="ECO:0007669"/>
    <property type="project" value="TreeGrafter"/>
</dbReference>
<keyword evidence="9" id="KW-0443">Lipid metabolism</keyword>
<keyword evidence="6" id="KW-0276">Fatty acid metabolism</keyword>
<evidence type="ECO:0000256" key="5">
    <source>
        <dbReference type="ARBA" id="ARBA00022692"/>
    </source>
</evidence>
<dbReference type="InterPro" id="IPR042099">
    <property type="entry name" value="ANL_N_sf"/>
</dbReference>
<dbReference type="InterPro" id="IPR020845">
    <property type="entry name" value="AMP-binding_CS"/>
</dbReference>
<dbReference type="GO" id="GO:0004467">
    <property type="term" value="F:long-chain fatty acid-CoA ligase activity"/>
    <property type="evidence" value="ECO:0007669"/>
    <property type="project" value="UniProtKB-EC"/>
</dbReference>
<evidence type="ECO:0000256" key="14">
    <source>
        <dbReference type="ARBA" id="ARBA00048666"/>
    </source>
</evidence>
<dbReference type="Pfam" id="PF04515">
    <property type="entry name" value="Choline_transpo"/>
    <property type="match status" value="1"/>
</dbReference>
<dbReference type="GO" id="GO:0005324">
    <property type="term" value="F:long-chain fatty acid transmembrane transporter activity"/>
    <property type="evidence" value="ECO:0007669"/>
    <property type="project" value="TreeGrafter"/>
</dbReference>
<dbReference type="Gene3D" id="3.40.50.12780">
    <property type="entry name" value="N-terminal domain of ligase-like"/>
    <property type="match status" value="1"/>
</dbReference>
<dbReference type="Pfam" id="PF13193">
    <property type="entry name" value="AMP-binding_C"/>
    <property type="match status" value="1"/>
</dbReference>
<evidence type="ECO:0000256" key="12">
    <source>
        <dbReference type="ARBA" id="ARBA00036527"/>
    </source>
</evidence>
<evidence type="ECO:0000256" key="3">
    <source>
        <dbReference type="ARBA" id="ARBA00007168"/>
    </source>
</evidence>
<feature type="transmembrane region" description="Helical" evidence="16">
    <location>
        <begin position="279"/>
        <end position="299"/>
    </location>
</feature>
<name>A0A8K1LFY6_9PASS</name>
<keyword evidence="20" id="KW-1185">Reference proteome</keyword>
<evidence type="ECO:0000256" key="7">
    <source>
        <dbReference type="ARBA" id="ARBA00022989"/>
    </source>
</evidence>
<evidence type="ECO:0000256" key="2">
    <source>
        <dbReference type="ARBA" id="ARBA00006432"/>
    </source>
</evidence>
<feature type="region of interest" description="Disordered" evidence="15">
    <location>
        <begin position="624"/>
        <end position="645"/>
    </location>
</feature>
<dbReference type="Pfam" id="PF00501">
    <property type="entry name" value="AMP-binding"/>
    <property type="match status" value="1"/>
</dbReference>
<organism evidence="19 20">
    <name type="scientific">Zosterops borbonicus</name>
    <dbReference type="NCBI Taxonomy" id="364589"/>
    <lineage>
        <taxon>Eukaryota</taxon>
        <taxon>Metazoa</taxon>
        <taxon>Chordata</taxon>
        <taxon>Craniata</taxon>
        <taxon>Vertebrata</taxon>
        <taxon>Euteleostomi</taxon>
        <taxon>Archelosauria</taxon>
        <taxon>Archosauria</taxon>
        <taxon>Dinosauria</taxon>
        <taxon>Saurischia</taxon>
        <taxon>Theropoda</taxon>
        <taxon>Coelurosauria</taxon>
        <taxon>Aves</taxon>
        <taxon>Neognathae</taxon>
        <taxon>Neoaves</taxon>
        <taxon>Telluraves</taxon>
        <taxon>Australaves</taxon>
        <taxon>Passeriformes</taxon>
        <taxon>Sylvioidea</taxon>
        <taxon>Zosteropidae</taxon>
        <taxon>Zosterops</taxon>
    </lineage>
</organism>
<gene>
    <name evidence="19" type="ORF">HGM15179_014581</name>
</gene>
<feature type="transmembrane region" description="Helical" evidence="16">
    <location>
        <begin position="332"/>
        <end position="353"/>
    </location>
</feature>
<evidence type="ECO:0000313" key="19">
    <source>
        <dbReference type="EMBL" id="TRZ12530.1"/>
    </source>
</evidence>
<evidence type="ECO:0000256" key="13">
    <source>
        <dbReference type="ARBA" id="ARBA00041297"/>
    </source>
</evidence>
<feature type="transmembrane region" description="Helical" evidence="16">
    <location>
        <begin position="373"/>
        <end position="406"/>
    </location>
</feature>
<keyword evidence="7 16" id="KW-1133">Transmembrane helix</keyword>
<comment type="similarity">
    <text evidence="3">Belongs to the CTL (choline transporter-like) family.</text>
</comment>
<comment type="similarity">
    <text evidence="2">Belongs to the ATP-dependent AMP-binding enzyme family.</text>
</comment>
<evidence type="ECO:0000256" key="8">
    <source>
        <dbReference type="ARBA" id="ARBA00023055"/>
    </source>
</evidence>
<feature type="domain" description="AMP-binding enzyme C-terminal" evidence="18">
    <location>
        <begin position="1034"/>
        <end position="1110"/>
    </location>
</feature>
<evidence type="ECO:0000256" key="4">
    <source>
        <dbReference type="ARBA" id="ARBA00022598"/>
    </source>
</evidence>
<dbReference type="Proteomes" id="UP000796761">
    <property type="component" value="Unassembled WGS sequence"/>
</dbReference>
<dbReference type="FunFam" id="3.30.300.30:FF:000002">
    <property type="entry name" value="Long-chain fatty acid transport protein 1"/>
    <property type="match status" value="1"/>
</dbReference>
<comment type="caution">
    <text evidence="19">The sequence shown here is derived from an EMBL/GenBank/DDBJ whole genome shotgun (WGS) entry which is preliminary data.</text>
</comment>
<dbReference type="EC" id="6.2.1.3" evidence="11"/>